<evidence type="ECO:0000313" key="2">
    <source>
        <dbReference type="Proteomes" id="UP001152795"/>
    </source>
</evidence>
<evidence type="ECO:0000313" key="1">
    <source>
        <dbReference type="EMBL" id="CAB3993485.1"/>
    </source>
</evidence>
<dbReference type="OrthoDB" id="5989968at2759"/>
<protein>
    <submittedName>
        <fullName evidence="1">Uncharacterized protein</fullName>
    </submittedName>
</protein>
<comment type="caution">
    <text evidence="1">The sequence shown here is derived from an EMBL/GenBank/DDBJ whole genome shotgun (WGS) entry which is preliminary data.</text>
</comment>
<accession>A0A6S7GPD0</accession>
<dbReference type="AlphaFoldDB" id="A0A6S7GPD0"/>
<organism evidence="1 2">
    <name type="scientific">Paramuricea clavata</name>
    <name type="common">Red gorgonian</name>
    <name type="synonym">Violescent sea-whip</name>
    <dbReference type="NCBI Taxonomy" id="317549"/>
    <lineage>
        <taxon>Eukaryota</taxon>
        <taxon>Metazoa</taxon>
        <taxon>Cnidaria</taxon>
        <taxon>Anthozoa</taxon>
        <taxon>Octocorallia</taxon>
        <taxon>Malacalcyonacea</taxon>
        <taxon>Plexauridae</taxon>
        <taxon>Paramuricea</taxon>
    </lineage>
</organism>
<sequence>MQERVHLQKGVRTGAPNGKPTTTKRVKGQRVMKKVLKDIKCQADFPYAKLKCMRGDITEQEFIILSEVNFKEKSFAEIESVLIQIKEMCALQDILSLPVKKTYRVFRGDVVCGKSTKHFKSYVQRASSFKATDGTFKEGITILNIDCLSELCPILLDEKMPQY</sequence>
<reference evidence="1" key="1">
    <citation type="submission" date="2020-04" db="EMBL/GenBank/DDBJ databases">
        <authorList>
            <person name="Alioto T."/>
            <person name="Alioto T."/>
            <person name="Gomez Garrido J."/>
        </authorList>
    </citation>
    <scope>NUCLEOTIDE SEQUENCE</scope>
    <source>
        <strain evidence="1">A484AB</strain>
    </source>
</reference>
<proteinExistence type="predicted"/>
<dbReference type="EMBL" id="CACRXK020002269">
    <property type="protein sequence ID" value="CAB3993485.1"/>
    <property type="molecule type" value="Genomic_DNA"/>
</dbReference>
<dbReference type="Proteomes" id="UP001152795">
    <property type="component" value="Unassembled WGS sequence"/>
</dbReference>
<name>A0A6S7GPD0_PARCT</name>
<gene>
    <name evidence="1" type="ORF">PACLA_8A026376</name>
</gene>
<keyword evidence="2" id="KW-1185">Reference proteome</keyword>